<comment type="similarity">
    <text evidence="1 3">Belongs to the SKP1 family.</text>
</comment>
<organism evidence="6 7">
    <name type="scientific">Modicella reniformis</name>
    <dbReference type="NCBI Taxonomy" id="1440133"/>
    <lineage>
        <taxon>Eukaryota</taxon>
        <taxon>Fungi</taxon>
        <taxon>Fungi incertae sedis</taxon>
        <taxon>Mucoromycota</taxon>
        <taxon>Mortierellomycotina</taxon>
        <taxon>Mortierellomycetes</taxon>
        <taxon>Mortierellales</taxon>
        <taxon>Mortierellaceae</taxon>
        <taxon>Modicella</taxon>
    </lineage>
</organism>
<dbReference type="InterPro" id="IPR036296">
    <property type="entry name" value="SKP1-like_dim_sf"/>
</dbReference>
<comment type="subunit">
    <text evidence="3">Component of the SCF (SKP1-CUL1-F-box protein) E3 ubiquitin ligase complexes.</text>
</comment>
<dbReference type="PIRSF" id="PIRSF028729">
    <property type="entry name" value="E3_ubiquit_lig_SCF_Skp"/>
    <property type="match status" value="1"/>
</dbReference>
<dbReference type="InterPro" id="IPR016073">
    <property type="entry name" value="Skp1_comp_POZ"/>
</dbReference>
<comment type="caution">
    <text evidence="6">The sequence shown here is derived from an EMBL/GenBank/DDBJ whole genome shotgun (WGS) entry which is preliminary data.</text>
</comment>
<dbReference type="Proteomes" id="UP000749646">
    <property type="component" value="Unassembled WGS sequence"/>
</dbReference>
<dbReference type="SMART" id="SM00512">
    <property type="entry name" value="Skp1"/>
    <property type="match status" value="1"/>
</dbReference>
<keyword evidence="2 3" id="KW-0833">Ubl conjugation pathway</keyword>
<evidence type="ECO:0000256" key="3">
    <source>
        <dbReference type="PIRNR" id="PIRNR028729"/>
    </source>
</evidence>
<dbReference type="PANTHER" id="PTHR11165">
    <property type="entry name" value="SKP1"/>
    <property type="match status" value="1"/>
</dbReference>
<dbReference type="FunFam" id="3.30.710.10:FF:000026">
    <property type="entry name" value="E3 ubiquitin ligase complex SCF subunit"/>
    <property type="match status" value="1"/>
</dbReference>
<name>A0A9P6MBE8_9FUNG</name>
<proteinExistence type="inferred from homology"/>
<comment type="function">
    <text evidence="3">Essential component of the SCF (SKP1-CUL1-F-box protein) E3 ubiquitin ligase complexes, which mediate the ubiquitination and subsequent proteasomal degradation of target proteins.</text>
</comment>
<dbReference type="InterPro" id="IPR011333">
    <property type="entry name" value="SKP1/BTB/POZ_sf"/>
</dbReference>
<gene>
    <name evidence="6" type="ORF">BGZ65_004342</name>
</gene>
<dbReference type="AlphaFoldDB" id="A0A9P6MBE8"/>
<evidence type="ECO:0000313" key="7">
    <source>
        <dbReference type="Proteomes" id="UP000749646"/>
    </source>
</evidence>
<accession>A0A9P6MBE8</accession>
<feature type="domain" description="SKP1 component POZ" evidence="5">
    <location>
        <begin position="1"/>
        <end position="63"/>
    </location>
</feature>
<dbReference type="SUPFAM" id="SSF81382">
    <property type="entry name" value="Skp1 dimerisation domain-like"/>
    <property type="match status" value="1"/>
</dbReference>
<keyword evidence="7" id="KW-1185">Reference proteome</keyword>
<feature type="domain" description="SKP1 component dimerisation" evidence="4">
    <location>
        <begin position="110"/>
        <end position="156"/>
    </location>
</feature>
<evidence type="ECO:0000259" key="5">
    <source>
        <dbReference type="Pfam" id="PF03931"/>
    </source>
</evidence>
<dbReference type="InterPro" id="IPR001232">
    <property type="entry name" value="SKP1-like"/>
</dbReference>
<dbReference type="InterPro" id="IPR016897">
    <property type="entry name" value="SKP1"/>
</dbReference>
<dbReference type="InterPro" id="IPR016072">
    <property type="entry name" value="Skp1_comp_dimer"/>
</dbReference>
<evidence type="ECO:0000313" key="6">
    <source>
        <dbReference type="EMBL" id="KAF9987289.1"/>
    </source>
</evidence>
<comment type="pathway">
    <text evidence="3">Protein modification; protein ubiquitination.</text>
</comment>
<dbReference type="CDD" id="cd18322">
    <property type="entry name" value="BTB_POZ_SKP1"/>
    <property type="match status" value="1"/>
</dbReference>
<dbReference type="GO" id="GO:0006511">
    <property type="term" value="P:ubiquitin-dependent protein catabolic process"/>
    <property type="evidence" value="ECO:0007669"/>
    <property type="project" value="InterPro"/>
</dbReference>
<dbReference type="SUPFAM" id="SSF54695">
    <property type="entry name" value="POZ domain"/>
    <property type="match status" value="1"/>
</dbReference>
<dbReference type="Gene3D" id="3.30.710.10">
    <property type="entry name" value="Potassium Channel Kv1.1, Chain A"/>
    <property type="match status" value="1"/>
</dbReference>
<dbReference type="OrthoDB" id="2342932at2759"/>
<evidence type="ECO:0000256" key="1">
    <source>
        <dbReference type="ARBA" id="ARBA00009993"/>
    </source>
</evidence>
<dbReference type="Pfam" id="PF03931">
    <property type="entry name" value="Skp1_POZ"/>
    <property type="match status" value="1"/>
</dbReference>
<evidence type="ECO:0000259" key="4">
    <source>
        <dbReference type="Pfam" id="PF01466"/>
    </source>
</evidence>
<protein>
    <recommendedName>
        <fullName evidence="3">E3 ubiquitin ligase complex SCF subunit</fullName>
    </recommendedName>
</protein>
<sequence>MKVTLESSDGQVFTVDKEVAELSVIIKEMLVIEQANQDHPIPLLNVGAVELAKVIEYCEHHRNDPTIDDDEDYDSRKKPIEMDDWDKQFTIVNKEMMFELILAANSMQVKPLLHLGCRYAADIVKRMSPTEIRDLFQIDDDFTPEEQDKIEWEKQWTKL</sequence>
<dbReference type="EMBL" id="JAAAHW010003183">
    <property type="protein sequence ID" value="KAF9987289.1"/>
    <property type="molecule type" value="Genomic_DNA"/>
</dbReference>
<reference evidence="6" key="1">
    <citation type="journal article" date="2020" name="Fungal Divers.">
        <title>Resolving the Mortierellaceae phylogeny through synthesis of multi-gene phylogenetics and phylogenomics.</title>
        <authorList>
            <person name="Vandepol N."/>
            <person name="Liber J."/>
            <person name="Desiro A."/>
            <person name="Na H."/>
            <person name="Kennedy M."/>
            <person name="Barry K."/>
            <person name="Grigoriev I.V."/>
            <person name="Miller A.N."/>
            <person name="O'Donnell K."/>
            <person name="Stajich J.E."/>
            <person name="Bonito G."/>
        </authorList>
    </citation>
    <scope>NUCLEOTIDE SEQUENCE</scope>
    <source>
        <strain evidence="6">MES-2147</strain>
    </source>
</reference>
<evidence type="ECO:0000256" key="2">
    <source>
        <dbReference type="ARBA" id="ARBA00022786"/>
    </source>
</evidence>
<dbReference type="Pfam" id="PF01466">
    <property type="entry name" value="Skp1"/>
    <property type="match status" value="1"/>
</dbReference>